<dbReference type="Pfam" id="PF10189">
    <property type="entry name" value="Ints3_N"/>
    <property type="match status" value="1"/>
</dbReference>
<feature type="compositionally biased region" description="Low complexity" evidence="6">
    <location>
        <begin position="746"/>
        <end position="768"/>
    </location>
</feature>
<feature type="region of interest" description="Disordered" evidence="6">
    <location>
        <begin position="718"/>
        <end position="800"/>
    </location>
</feature>
<feature type="region of interest" description="Disordered" evidence="6">
    <location>
        <begin position="1353"/>
        <end position="1410"/>
    </location>
</feature>
<gene>
    <name evidence="9" type="primary">ints3</name>
    <name evidence="9" type="ORF">DFA_08453</name>
</gene>
<proteinExistence type="inferred from homology"/>
<evidence type="ECO:0000256" key="6">
    <source>
        <dbReference type="SAM" id="MobiDB-lite"/>
    </source>
</evidence>
<dbReference type="OMA" id="FQECLVI"/>
<evidence type="ECO:0000256" key="3">
    <source>
        <dbReference type="ARBA" id="ARBA00006130"/>
    </source>
</evidence>
<evidence type="ECO:0000256" key="2">
    <source>
        <dbReference type="ARBA" id="ARBA00004496"/>
    </source>
</evidence>
<dbReference type="EMBL" id="GL883021">
    <property type="protein sequence ID" value="EGG17458.1"/>
    <property type="molecule type" value="Genomic_DNA"/>
</dbReference>
<dbReference type="GO" id="GO:0005737">
    <property type="term" value="C:cytoplasm"/>
    <property type="evidence" value="ECO:0007669"/>
    <property type="project" value="UniProtKB-SubCell"/>
</dbReference>
<feature type="compositionally biased region" description="Polar residues" evidence="6">
    <location>
        <begin position="735"/>
        <end position="745"/>
    </location>
</feature>
<evidence type="ECO:0000256" key="4">
    <source>
        <dbReference type="ARBA" id="ARBA00022490"/>
    </source>
</evidence>
<feature type="compositionally biased region" description="Polar residues" evidence="6">
    <location>
        <begin position="582"/>
        <end position="597"/>
    </location>
</feature>
<comment type="subcellular location">
    <subcellularLocation>
        <location evidence="2">Cytoplasm</location>
    </subcellularLocation>
    <subcellularLocation>
        <location evidence="1">Nucleus</location>
    </subcellularLocation>
</comment>
<dbReference type="PANTHER" id="PTHR13587:SF7">
    <property type="entry name" value="INTEGRATOR COMPLEX SUBUNIT 3"/>
    <property type="match status" value="1"/>
</dbReference>
<dbReference type="InterPro" id="IPR045334">
    <property type="entry name" value="INTS3"/>
</dbReference>
<protein>
    <submittedName>
        <fullName evidence="9">Integrator complex subunit 3</fullName>
    </submittedName>
</protein>
<feature type="region of interest" description="Disordered" evidence="6">
    <location>
        <begin position="529"/>
        <end position="698"/>
    </location>
</feature>
<evidence type="ECO:0000259" key="8">
    <source>
        <dbReference type="Pfam" id="PF24566"/>
    </source>
</evidence>
<dbReference type="STRING" id="1054147.F4Q684"/>
<feature type="compositionally biased region" description="Low complexity" evidence="6">
    <location>
        <begin position="1"/>
        <end position="50"/>
    </location>
</feature>
<feature type="compositionally biased region" description="Low complexity" evidence="6">
    <location>
        <begin position="1353"/>
        <end position="1369"/>
    </location>
</feature>
<evidence type="ECO:0000256" key="5">
    <source>
        <dbReference type="ARBA" id="ARBA00023242"/>
    </source>
</evidence>
<dbReference type="GO" id="GO:0005634">
    <property type="term" value="C:nucleus"/>
    <property type="evidence" value="ECO:0007669"/>
    <property type="project" value="UniProtKB-SubCell"/>
</dbReference>
<dbReference type="InterPro" id="IPR019333">
    <property type="entry name" value="INTS3_N"/>
</dbReference>
<feature type="compositionally biased region" description="Polar residues" evidence="6">
    <location>
        <begin position="533"/>
        <end position="546"/>
    </location>
</feature>
<dbReference type="PANTHER" id="PTHR13587">
    <property type="entry name" value="INTEGRATOR COMPLEX SUBUNIT 3"/>
    <property type="match status" value="1"/>
</dbReference>
<feature type="compositionally biased region" description="Low complexity" evidence="6">
    <location>
        <begin position="684"/>
        <end position="698"/>
    </location>
</feature>
<evidence type="ECO:0000259" key="7">
    <source>
        <dbReference type="Pfam" id="PF10189"/>
    </source>
</evidence>
<dbReference type="Pfam" id="PF24566">
    <property type="entry name" value="HEAT_Ints3_C"/>
    <property type="match status" value="1"/>
</dbReference>
<feature type="domain" description="Ints3-like C-terminal" evidence="8">
    <location>
        <begin position="1089"/>
        <end position="1269"/>
    </location>
</feature>
<evidence type="ECO:0000313" key="10">
    <source>
        <dbReference type="Proteomes" id="UP000007797"/>
    </source>
</evidence>
<keyword evidence="4" id="KW-0963">Cytoplasm</keyword>
<reference evidence="10" key="1">
    <citation type="journal article" date="2011" name="Genome Res.">
        <title>Phylogeny-wide analysis of social amoeba genomes highlights ancient origins for complex intercellular communication.</title>
        <authorList>
            <person name="Heidel A.J."/>
            <person name="Lawal H.M."/>
            <person name="Felder M."/>
            <person name="Schilde C."/>
            <person name="Helps N.R."/>
            <person name="Tunggal B."/>
            <person name="Rivero F."/>
            <person name="John U."/>
            <person name="Schleicher M."/>
            <person name="Eichinger L."/>
            <person name="Platzer M."/>
            <person name="Noegel A.A."/>
            <person name="Schaap P."/>
            <person name="Gloeckner G."/>
        </authorList>
    </citation>
    <scope>NUCLEOTIDE SEQUENCE [LARGE SCALE GENOMIC DNA]</scope>
    <source>
        <strain evidence="10">SH3</strain>
    </source>
</reference>
<dbReference type="InterPro" id="IPR056518">
    <property type="entry name" value="HEAT_Ints3_C"/>
</dbReference>
<organism evidence="9 10">
    <name type="scientific">Cavenderia fasciculata</name>
    <name type="common">Slime mold</name>
    <name type="synonym">Dictyostelium fasciculatum</name>
    <dbReference type="NCBI Taxonomy" id="261658"/>
    <lineage>
        <taxon>Eukaryota</taxon>
        <taxon>Amoebozoa</taxon>
        <taxon>Evosea</taxon>
        <taxon>Eumycetozoa</taxon>
        <taxon>Dictyostelia</taxon>
        <taxon>Acytosteliales</taxon>
        <taxon>Cavenderiaceae</taxon>
        <taxon>Cavenderia</taxon>
    </lineage>
</organism>
<dbReference type="RefSeq" id="XP_004355942.1">
    <property type="nucleotide sequence ID" value="XM_004355889.1"/>
</dbReference>
<sequence>MMQQGSSTSSQPPLSSSQQQQATLPSSSSSSSQQPPLQPSTSTSTTTSSQHQNLIARNKFIIKRELDESDQIEILWRDQYEKIEQVLNNGTDNDIHIFLMERVSESNERHVDVTIAILYGILVGTSNYAALFKYITLVTKDSLTIFCAHLKRLVIEKYHKMADLPRTQVLWILNELIVSNHHDAEAICALLMRQMFGGNITTRNIQLINSVLTLLNNNKQWLISKPSLIPTVLYTFLRLIQDHFKPQFQQLRDLETAFCIDLIRTKFQECLTIGRDLFRLLHYLSNKAQEFDLLWRDINTKPLLFNVSTFTDISVGVRIPTPKHFLQSRLSPEMEGQILYILKEVKFGNQKRYQQWFVTKHLPTIESETLIPDLIRYICCFYHPPNHVLCSDICPRWAIIGWLLKHSKDERCRNYAKLALFYDWLYYDQRIDSIMNIEPAMLLMACSIKKYSDMTVDLVEFIINVLLEGYDPSRRDQIRGGVNSAFSTVLEKGVVPTLSHMFAVDCLGPQLFEKSKQYFTHFMLGQPGVQPAPGQTQSPNLSSSGQNIGGPAPMSYSSQSLVSPPSPPNVPLANNNNKEKTPLQQSTGSTLPLQQPSPLHLKQPPTSYPPPHRLDNSLGEINNNNNNVTSNPSTLTSATPTTSSSPSGTSPSSNVNINNKREREDTSITAKPPPPIRQKEDHPVNNNNVSPIAAPASPVASPLTPTIVSPPNLIQSSSTITNAPLTPTMAPKTPLASSTTSSSNKLPTAPSTSTPSTPTSSSPLLTEPHLNFEKQPPAPAVAAAATAPPPPSSSSSPSIPIVQETNNIEEQNEIDQDVLMDDNDEIETMTIDEECRVEVPTILLTLGSKSELQPVNLASTLKLIMNNFIGQYSKMSESSQKEISNTLVQYLHTSLKPLFEDGAPTPLSIFSTFQVYHHLFKSCFPAFTVTNESVLYILKEYVKLEPLLGSYLLVWLIITSSGGVHLTPQGNSYIFSNNSNHGDYYEDSQSNATTTTTNGGTKDKIEQHLLDQLYNNNNQVEIEERLKLDSLFESIVDNNSTSKQIFLPYLKLINTLNQQNNNNSNQNLTQQQIMQQLNQPSNNNNNYLEYLIMDLKRLQSLGILFYVLPMVYRYLPMITVGNVDMITLVIDYIGPQQLYRMCNKMSMGEFRMFGSGNPNAIIEYSLGMESFEQQYIWRLLASEESYHHMIVTRIFPSIMTRIDPINNSEVLLSLVQILKDTTASNKLFMEIIGLAPSYHMLSFTVFSSWIQKQSTSFASIIYDIIIANINEKKFIIERIFSIMNVYFKKYGDQSNNNIRASNNKGGKSDNESVDNVLSLDLNDRISRIMKTNNQYQQKYSALYAYIQLQQQQQTSTTTTPPHSSSSSSQVSLNASSKNLSSPVLQSNNNQQQQQQQSQELGDAPKKRIKK</sequence>
<evidence type="ECO:0000256" key="1">
    <source>
        <dbReference type="ARBA" id="ARBA00004123"/>
    </source>
</evidence>
<dbReference type="Proteomes" id="UP000007797">
    <property type="component" value="Unassembled WGS sequence"/>
</dbReference>
<evidence type="ECO:0000313" key="9">
    <source>
        <dbReference type="EMBL" id="EGG17458.1"/>
    </source>
</evidence>
<dbReference type="KEGG" id="dfa:DFA_08453"/>
<accession>F4Q684</accession>
<keyword evidence="5" id="KW-0539">Nucleus</keyword>
<feature type="domain" description="Integrator complex subunit 3 N-terminal" evidence="7">
    <location>
        <begin position="109"/>
        <end position="516"/>
    </location>
</feature>
<dbReference type="OrthoDB" id="20541at2759"/>
<dbReference type="GeneID" id="14869786"/>
<feature type="region of interest" description="Disordered" evidence="6">
    <location>
        <begin position="1"/>
        <end position="51"/>
    </location>
</feature>
<feature type="compositionally biased region" description="Low complexity" evidence="6">
    <location>
        <begin position="1385"/>
        <end position="1398"/>
    </location>
</feature>
<feature type="compositionally biased region" description="Polar residues" evidence="6">
    <location>
        <begin position="1370"/>
        <end position="1384"/>
    </location>
</feature>
<name>F4Q684_CACFS</name>
<comment type="similarity">
    <text evidence="3">Belongs to the Integrator subunit 3 family.</text>
</comment>
<keyword evidence="10" id="KW-1185">Reference proteome</keyword>
<feature type="compositionally biased region" description="Low complexity" evidence="6">
    <location>
        <begin position="622"/>
        <end position="653"/>
    </location>
</feature>